<feature type="domain" description="Syndetin C-terminal" evidence="5">
    <location>
        <begin position="697"/>
        <end position="937"/>
    </location>
</feature>
<organism evidence="7 8">
    <name type="scientific">Clavelina lepadiformis</name>
    <name type="common">Light-bulb sea squirt</name>
    <name type="synonym">Ascidia lepadiformis</name>
    <dbReference type="NCBI Taxonomy" id="159417"/>
    <lineage>
        <taxon>Eukaryota</taxon>
        <taxon>Metazoa</taxon>
        <taxon>Chordata</taxon>
        <taxon>Tunicata</taxon>
        <taxon>Ascidiacea</taxon>
        <taxon>Aplousobranchia</taxon>
        <taxon>Clavelinidae</taxon>
        <taxon>Clavelina</taxon>
    </lineage>
</organism>
<dbReference type="InterPro" id="IPR019514">
    <property type="entry name" value="Syndetin_C"/>
</dbReference>
<proteinExistence type="predicted"/>
<evidence type="ECO:0000313" key="7">
    <source>
        <dbReference type="EMBL" id="CAK8673996.1"/>
    </source>
</evidence>
<dbReference type="EMBL" id="CAWYQH010000002">
    <property type="protein sequence ID" value="CAK8673996.1"/>
    <property type="molecule type" value="Genomic_DNA"/>
</dbReference>
<accession>A0ABP0F3I5</accession>
<evidence type="ECO:0000256" key="3">
    <source>
        <dbReference type="ARBA" id="ARBA00023054"/>
    </source>
</evidence>
<protein>
    <recommendedName>
        <fullName evidence="9">Syndetin</fullName>
    </recommendedName>
</protein>
<dbReference type="InterPro" id="IPR019515">
    <property type="entry name" value="VPS54_N"/>
</dbReference>
<gene>
    <name evidence="7" type="ORF">CVLEPA_LOCUS3722</name>
</gene>
<feature type="domain" description="Vacuolar protein sorting-associated protein 54 N-terminal" evidence="6">
    <location>
        <begin position="54"/>
        <end position="342"/>
    </location>
</feature>
<dbReference type="InterPro" id="IPR040047">
    <property type="entry name" value="VPS50"/>
</dbReference>
<dbReference type="Pfam" id="PF10474">
    <property type="entry name" value="Syndetin_C"/>
    <property type="match status" value="1"/>
</dbReference>
<keyword evidence="3 4" id="KW-0175">Coiled coil</keyword>
<name>A0ABP0F3I5_CLALP</name>
<keyword evidence="2" id="KW-0653">Protein transport</keyword>
<evidence type="ECO:0000256" key="2">
    <source>
        <dbReference type="ARBA" id="ARBA00022927"/>
    </source>
</evidence>
<evidence type="ECO:0000259" key="6">
    <source>
        <dbReference type="Pfam" id="PF10475"/>
    </source>
</evidence>
<evidence type="ECO:0000313" key="8">
    <source>
        <dbReference type="Proteomes" id="UP001642483"/>
    </source>
</evidence>
<evidence type="ECO:0000256" key="1">
    <source>
        <dbReference type="ARBA" id="ARBA00022448"/>
    </source>
</evidence>
<comment type="caution">
    <text evidence="7">The sequence shown here is derived from an EMBL/GenBank/DDBJ whole genome shotgun (WGS) entry which is preliminary data.</text>
</comment>
<keyword evidence="8" id="KW-1185">Reference proteome</keyword>
<evidence type="ECO:0000256" key="4">
    <source>
        <dbReference type="SAM" id="Coils"/>
    </source>
</evidence>
<feature type="coiled-coil region" evidence="4">
    <location>
        <begin position="82"/>
        <end position="109"/>
    </location>
</feature>
<dbReference type="PANTHER" id="PTHR13258:SF0">
    <property type="entry name" value="SYNDETIN"/>
    <property type="match status" value="1"/>
</dbReference>
<reference evidence="7 8" key="1">
    <citation type="submission" date="2024-02" db="EMBL/GenBank/DDBJ databases">
        <authorList>
            <person name="Daric V."/>
            <person name="Darras S."/>
        </authorList>
    </citation>
    <scope>NUCLEOTIDE SEQUENCE [LARGE SCALE GENOMIC DNA]</scope>
</reference>
<evidence type="ECO:0008006" key="9">
    <source>
        <dbReference type="Google" id="ProtNLM"/>
    </source>
</evidence>
<dbReference type="Proteomes" id="UP001642483">
    <property type="component" value="Unassembled WGS sequence"/>
</dbReference>
<keyword evidence="1" id="KW-0813">Transport</keyword>
<dbReference type="Pfam" id="PF10475">
    <property type="entry name" value="Vps54_N"/>
    <property type="match status" value="1"/>
</dbReference>
<evidence type="ECO:0000259" key="5">
    <source>
        <dbReference type="Pfam" id="PF10474"/>
    </source>
</evidence>
<dbReference type="PANTHER" id="PTHR13258">
    <property type="entry name" value="SYNDETIN"/>
    <property type="match status" value="1"/>
</dbReference>
<sequence length="943" mass="109466">MKKIRGLFDNVGKHSTSVIKHQHTDDINIGAPKYAYKDEARRFTTNPQADREAIESIDKVFYGDQEAINPYELDNLPEALSLGDVEVRREKLRQQVNAISKKLSDVILENQPSYTKELKDVQELQRSLHNAFIICSNGRRFLMSVSTRSTTAGLKLLASQQKRHNLLALCTALETIRTLQHTDIRLREMLEEEDYDGAIQLCLECQKAASTYRHYHCIKDLSSKLQDTLEQIEEQMDVALSKTCKTFDENVYAKLKIAYQLLGKTQSAMDQLLMHYTTCIHNTAFHVVLGFAELGSSKNNLHKKQYKDLCTHISGEIYIPCLMEMCKALWSIMHCYHKTSVWHKNCISANGLDVAEEVETEEYINRKLSHGRHRIWADVQSRIRTYILSCDLSVFKYDDFITVLDIVKRFILVGVDFCRNTIDETEPQTTTDNLNEPLRKQTLSYFYNHHKSRLEELLMFLDNEAWQPCPVKSSFEVLNMQEFKFLRQLDVDDDNLFDNNQENFASNLPGIKYFDPYTNESHPFADLEKMSQKANSNDIRQVRYDSYEASDEDDMDDELHQEYIDERTGESPVSDNASKVLHGPIMTNTALHVLRLCGSYLKMCDVLKPIAIDVVVCMTQLFDLYFYAVFEFFSTSYEGEKYRYERLTSTIKRMEESLFLPISSNAENEATLPPNSEKIARPTLSPVVDLNKNENNYGIMERIVATESLICLSEQFQSLQKYLELMIPQSKKAFLHQFYSQTVRSSADVRWTSYWEFSSRCINMTSTIEKMFLVNWDIKDIMSQHNAYVDQLLKELGTFKSRLQQSVRSVQMPEAVSKVIWNHCIRISNQVFVEGFSNVKKCSNEGRALMQLDYQQFLMKFEKLANIRPIPNREYVEAYIKAYYLTENDLENWMRTHIEYTPKQLSSLVNCSATSYSSSTAASTNRNAKQRMMSLIEELTMRK</sequence>